<proteinExistence type="predicted"/>
<dbReference type="Proteomes" id="UP000034786">
    <property type="component" value="Unassembled WGS sequence"/>
</dbReference>
<feature type="domain" description="Aminoglycoside phosphotransferase" evidence="1">
    <location>
        <begin position="31"/>
        <end position="266"/>
    </location>
</feature>
<comment type="caution">
    <text evidence="2">The sequence shown here is derived from an EMBL/GenBank/DDBJ whole genome shotgun (WGS) entry which is preliminary data.</text>
</comment>
<dbReference type="STRING" id="284040.UK15_06675"/>
<dbReference type="PANTHER" id="PTHR47829:SF1">
    <property type="entry name" value="HAD FAMILY PHOSPHATASE"/>
    <property type="match status" value="1"/>
</dbReference>
<dbReference type="EMBL" id="JYJH01000003">
    <property type="protein sequence ID" value="KJK40709.1"/>
    <property type="molecule type" value="Genomic_DNA"/>
</dbReference>
<keyword evidence="3" id="KW-1185">Reference proteome</keyword>
<dbReference type="InterPro" id="IPR052898">
    <property type="entry name" value="ACAD10-like"/>
</dbReference>
<reference evidence="3" key="1">
    <citation type="submission" date="2015-02" db="EMBL/GenBank/DDBJ databases">
        <authorList>
            <person name="Ju K.-S."/>
            <person name="Doroghazi J.R."/>
            <person name="Metcalf W."/>
        </authorList>
    </citation>
    <scope>NUCLEOTIDE SEQUENCE [LARGE SCALE GENOMIC DNA]</scope>
    <source>
        <strain evidence="3">NRRL B-16380</strain>
    </source>
</reference>
<dbReference type="CDD" id="cd05154">
    <property type="entry name" value="ACAD10_11_N-like"/>
    <property type="match status" value="1"/>
</dbReference>
<dbReference type="AlphaFoldDB" id="A0A0M2GYH8"/>
<organism evidence="2 3">
    <name type="scientific">Streptomyces variegatus</name>
    <dbReference type="NCBI Taxonomy" id="284040"/>
    <lineage>
        <taxon>Bacteria</taxon>
        <taxon>Bacillati</taxon>
        <taxon>Actinomycetota</taxon>
        <taxon>Actinomycetes</taxon>
        <taxon>Kitasatosporales</taxon>
        <taxon>Streptomycetaceae</taxon>
        <taxon>Streptomyces</taxon>
    </lineage>
</organism>
<sequence>MSSADIIGIDAGSVSRWFATLGVDFAGPLALERIGLGQSNLTYLVRDRDGRRWVLRRPPLGHLLASAHDVAREARILTGLESTAVPTPRALGLTDDPAVTDVPLLLMEFVDGEVVDSMSIARSLTPERRRAIGMSLPRTLAQIHAVDLEATGLTGLASHKPYAQRQLKRWSAQWKRSRTRELPALEDLTRRLVAAVPEQRELALVHGDFHLRNVITSHDSGEVTAVLDWELSTLGDPLADMGSLLAYWPAKGENTLGDFVATALDGFPHREELVAAYSAASGRDLTALDYWHTMGLWKVAIIAEGVMRRAMDEPRNKAASGTPTAERIDALVTKAHEVADTAGI</sequence>
<protein>
    <submittedName>
        <fullName evidence="2">Aminoglycoside phosphotransferase</fullName>
    </submittedName>
</protein>
<dbReference type="PATRIC" id="fig|284040.3.peg.3394"/>
<dbReference type="InterPro" id="IPR011009">
    <property type="entry name" value="Kinase-like_dom_sf"/>
</dbReference>
<dbReference type="SUPFAM" id="SSF56112">
    <property type="entry name" value="Protein kinase-like (PK-like)"/>
    <property type="match status" value="1"/>
</dbReference>
<dbReference type="Gene3D" id="3.90.1200.10">
    <property type="match status" value="1"/>
</dbReference>
<dbReference type="InterPro" id="IPR002575">
    <property type="entry name" value="Aminoglycoside_PTrfase"/>
</dbReference>
<evidence type="ECO:0000259" key="1">
    <source>
        <dbReference type="Pfam" id="PF01636"/>
    </source>
</evidence>
<evidence type="ECO:0000313" key="2">
    <source>
        <dbReference type="EMBL" id="KJK40709.1"/>
    </source>
</evidence>
<accession>A0A0M2GYH8</accession>
<evidence type="ECO:0000313" key="3">
    <source>
        <dbReference type="Proteomes" id="UP000034786"/>
    </source>
</evidence>
<dbReference type="Gene3D" id="3.30.200.20">
    <property type="entry name" value="Phosphorylase Kinase, domain 1"/>
    <property type="match status" value="1"/>
</dbReference>
<dbReference type="Pfam" id="PF01636">
    <property type="entry name" value="APH"/>
    <property type="match status" value="1"/>
</dbReference>
<dbReference type="PANTHER" id="PTHR47829">
    <property type="entry name" value="HYDROLASE, PUTATIVE (AFU_ORTHOLOGUE AFUA_1G12880)-RELATED"/>
    <property type="match status" value="1"/>
</dbReference>
<dbReference type="RefSeq" id="WP_031133293.1">
    <property type="nucleotide sequence ID" value="NZ_JYJH01000003.1"/>
</dbReference>
<dbReference type="GO" id="GO:0016740">
    <property type="term" value="F:transferase activity"/>
    <property type="evidence" value="ECO:0007669"/>
    <property type="project" value="UniProtKB-KW"/>
</dbReference>
<keyword evidence="2" id="KW-0808">Transferase</keyword>
<dbReference type="InterPro" id="IPR041726">
    <property type="entry name" value="ACAD10_11_N"/>
</dbReference>
<gene>
    <name evidence="2" type="ORF">UK15_06675</name>
</gene>
<name>A0A0M2GYH8_9ACTN</name>